<evidence type="ECO:0000313" key="1">
    <source>
        <dbReference type="EMBL" id="CDZ78293.1"/>
    </source>
</evidence>
<sequence>MKYKTPKDVEDALNLLIENLKNYPSTTKEQLFLRMNAIITLLNSIETNDLLSCMFRAKVLEWVLQESLLFKHNYANDDFEINNIVIAVTESLLTNLKACLLLNFGLKALPSNLPQPVLSDLKTSEALDKVLDAKYKEYFNFYVTKTHETDMRSKMNRMDFFYSSAKKQIEARITTDSEAPKTSELGVSGKL</sequence>
<protein>
    <submittedName>
        <fullName evidence="1">Uncharacterized protein</fullName>
    </submittedName>
</protein>
<accession>A0A078L2P6</accession>
<dbReference type="AlphaFoldDB" id="A0A078L2P6"/>
<gene>
    <name evidence="1" type="ORF">BN59_02603</name>
</gene>
<keyword evidence="2" id="KW-1185">Reference proteome</keyword>
<dbReference type="STRING" id="1034943.BN59_02603"/>
<dbReference type="EMBL" id="CCSB01000003">
    <property type="protein sequence ID" value="CDZ78293.1"/>
    <property type="molecule type" value="Genomic_DNA"/>
</dbReference>
<proteinExistence type="predicted"/>
<name>A0A078L2P6_9GAMM</name>
<reference evidence="1 2" key="1">
    <citation type="submission" date="2014-06" db="EMBL/GenBank/DDBJ databases">
        <authorList>
            <person name="Urmite Genomes Urmite Genomes"/>
        </authorList>
    </citation>
    <scope>NUCLEOTIDE SEQUENCE [LARGE SCALE GENOMIC DNA]</scope>
</reference>
<dbReference type="Proteomes" id="UP000044071">
    <property type="component" value="Unassembled WGS sequence"/>
</dbReference>
<dbReference type="RefSeq" id="WP_043874815.1">
    <property type="nucleotide sequence ID" value="NZ_CCVW01000003.1"/>
</dbReference>
<organism evidence="1 2">
    <name type="scientific">Legionella massiliensis</name>
    <dbReference type="NCBI Taxonomy" id="1034943"/>
    <lineage>
        <taxon>Bacteria</taxon>
        <taxon>Pseudomonadati</taxon>
        <taxon>Pseudomonadota</taxon>
        <taxon>Gammaproteobacteria</taxon>
        <taxon>Legionellales</taxon>
        <taxon>Legionellaceae</taxon>
        <taxon>Legionella</taxon>
    </lineage>
</organism>
<evidence type="ECO:0000313" key="2">
    <source>
        <dbReference type="Proteomes" id="UP000044071"/>
    </source>
</evidence>